<evidence type="ECO:0000256" key="1">
    <source>
        <dbReference type="SAM" id="MobiDB-lite"/>
    </source>
</evidence>
<evidence type="ECO:0000313" key="3">
    <source>
        <dbReference type="Proteomes" id="UP000008744"/>
    </source>
</evidence>
<name>B4GTH2_DROPE</name>
<feature type="compositionally biased region" description="Basic and acidic residues" evidence="1">
    <location>
        <begin position="1"/>
        <end position="10"/>
    </location>
</feature>
<dbReference type="Proteomes" id="UP000008744">
    <property type="component" value="Unassembled WGS sequence"/>
</dbReference>
<feature type="compositionally biased region" description="Acidic residues" evidence="1">
    <location>
        <begin position="43"/>
        <end position="56"/>
    </location>
</feature>
<keyword evidence="3" id="KW-1185">Reference proteome</keyword>
<feature type="compositionally biased region" description="Acidic residues" evidence="1">
    <location>
        <begin position="19"/>
        <end position="32"/>
    </location>
</feature>
<dbReference type="AlphaFoldDB" id="B4GTH2"/>
<sequence>MNAAPEDHVGTNEIVDLTGDTDSEGSDVDTDTESGTSFGNSTDDGEEYPTDSEEETLETRRYDPPPPYSRHCPPGSITLQGRPSELPSYQRALRGTPPRGTPRDATPDLRGPINTDEEDSPDEDTSRHGTTTPNEDPKADEPMEIDDINTTHPDA</sequence>
<evidence type="ECO:0000313" key="2">
    <source>
        <dbReference type="EMBL" id="EDW25842.1"/>
    </source>
</evidence>
<feature type="region of interest" description="Disordered" evidence="1">
    <location>
        <begin position="1"/>
        <end position="155"/>
    </location>
</feature>
<dbReference type="PhylomeDB" id="B4GTH2"/>
<reference evidence="2 3" key="1">
    <citation type="journal article" date="2007" name="Nature">
        <title>Evolution of genes and genomes on the Drosophila phylogeny.</title>
        <authorList>
            <consortium name="Drosophila 12 Genomes Consortium"/>
            <person name="Clark A.G."/>
            <person name="Eisen M.B."/>
            <person name="Smith D.R."/>
            <person name="Bergman C.M."/>
            <person name="Oliver B."/>
            <person name="Markow T.A."/>
            <person name="Kaufman T.C."/>
            <person name="Kellis M."/>
            <person name="Gelbart W."/>
            <person name="Iyer V.N."/>
            <person name="Pollard D.A."/>
            <person name="Sackton T.B."/>
            <person name="Larracuente A.M."/>
            <person name="Singh N.D."/>
            <person name="Abad J.P."/>
            <person name="Abt D.N."/>
            <person name="Adryan B."/>
            <person name="Aguade M."/>
            <person name="Akashi H."/>
            <person name="Anderson W.W."/>
            <person name="Aquadro C.F."/>
            <person name="Ardell D.H."/>
            <person name="Arguello R."/>
            <person name="Artieri C.G."/>
            <person name="Barbash D.A."/>
            <person name="Barker D."/>
            <person name="Barsanti P."/>
            <person name="Batterham P."/>
            <person name="Batzoglou S."/>
            <person name="Begun D."/>
            <person name="Bhutkar A."/>
            <person name="Blanco E."/>
            <person name="Bosak S.A."/>
            <person name="Bradley R.K."/>
            <person name="Brand A.D."/>
            <person name="Brent M.R."/>
            <person name="Brooks A.N."/>
            <person name="Brown R.H."/>
            <person name="Butlin R.K."/>
            <person name="Caggese C."/>
            <person name="Calvi B.R."/>
            <person name="Bernardo de Carvalho A."/>
            <person name="Caspi A."/>
            <person name="Castrezana S."/>
            <person name="Celniker S.E."/>
            <person name="Chang J.L."/>
            <person name="Chapple C."/>
            <person name="Chatterji S."/>
            <person name="Chinwalla A."/>
            <person name="Civetta A."/>
            <person name="Clifton S.W."/>
            <person name="Comeron J.M."/>
            <person name="Costello J.C."/>
            <person name="Coyne J.A."/>
            <person name="Daub J."/>
            <person name="David R.G."/>
            <person name="Delcher A.L."/>
            <person name="Delehaunty K."/>
            <person name="Do C.B."/>
            <person name="Ebling H."/>
            <person name="Edwards K."/>
            <person name="Eickbush T."/>
            <person name="Evans J.D."/>
            <person name="Filipski A."/>
            <person name="Findeiss S."/>
            <person name="Freyhult E."/>
            <person name="Fulton L."/>
            <person name="Fulton R."/>
            <person name="Garcia A.C."/>
            <person name="Gardiner A."/>
            <person name="Garfield D.A."/>
            <person name="Garvin B.E."/>
            <person name="Gibson G."/>
            <person name="Gilbert D."/>
            <person name="Gnerre S."/>
            <person name="Godfrey J."/>
            <person name="Good R."/>
            <person name="Gotea V."/>
            <person name="Gravely B."/>
            <person name="Greenberg A.J."/>
            <person name="Griffiths-Jones S."/>
            <person name="Gross S."/>
            <person name="Guigo R."/>
            <person name="Gustafson E.A."/>
            <person name="Haerty W."/>
            <person name="Hahn M.W."/>
            <person name="Halligan D.L."/>
            <person name="Halpern A.L."/>
            <person name="Halter G.M."/>
            <person name="Han M.V."/>
            <person name="Heger A."/>
            <person name="Hillier L."/>
            <person name="Hinrichs A.S."/>
            <person name="Holmes I."/>
            <person name="Hoskins R.A."/>
            <person name="Hubisz M.J."/>
            <person name="Hultmark D."/>
            <person name="Huntley M.A."/>
            <person name="Jaffe D.B."/>
            <person name="Jagadeeshan S."/>
            <person name="Jeck W.R."/>
            <person name="Johnson J."/>
            <person name="Jones C.D."/>
            <person name="Jordan W.C."/>
            <person name="Karpen G.H."/>
            <person name="Kataoka E."/>
            <person name="Keightley P.D."/>
            <person name="Kheradpour P."/>
            <person name="Kirkness E.F."/>
            <person name="Koerich L.B."/>
            <person name="Kristiansen K."/>
            <person name="Kudrna D."/>
            <person name="Kulathinal R.J."/>
            <person name="Kumar S."/>
            <person name="Kwok R."/>
            <person name="Lander E."/>
            <person name="Langley C.H."/>
            <person name="Lapoint R."/>
            <person name="Lazzaro B.P."/>
            <person name="Lee S.J."/>
            <person name="Levesque L."/>
            <person name="Li R."/>
            <person name="Lin C.F."/>
            <person name="Lin M.F."/>
            <person name="Lindblad-Toh K."/>
            <person name="Llopart A."/>
            <person name="Long M."/>
            <person name="Low L."/>
            <person name="Lozovsky E."/>
            <person name="Lu J."/>
            <person name="Luo M."/>
            <person name="Machado C.A."/>
            <person name="Makalowski W."/>
            <person name="Marzo M."/>
            <person name="Matsuda M."/>
            <person name="Matzkin L."/>
            <person name="McAllister B."/>
            <person name="McBride C.S."/>
            <person name="McKernan B."/>
            <person name="McKernan K."/>
            <person name="Mendez-Lago M."/>
            <person name="Minx P."/>
            <person name="Mollenhauer M.U."/>
            <person name="Montooth K."/>
            <person name="Mount S.M."/>
            <person name="Mu X."/>
            <person name="Myers E."/>
            <person name="Negre B."/>
            <person name="Newfeld S."/>
            <person name="Nielsen R."/>
            <person name="Noor M.A."/>
            <person name="O'Grady P."/>
            <person name="Pachter L."/>
            <person name="Papaceit M."/>
            <person name="Parisi M.J."/>
            <person name="Parisi M."/>
            <person name="Parts L."/>
            <person name="Pedersen J.S."/>
            <person name="Pesole G."/>
            <person name="Phillippy A.M."/>
            <person name="Ponting C.P."/>
            <person name="Pop M."/>
            <person name="Porcelli D."/>
            <person name="Powell J.R."/>
            <person name="Prohaska S."/>
            <person name="Pruitt K."/>
            <person name="Puig M."/>
            <person name="Quesneville H."/>
            <person name="Ram K.R."/>
            <person name="Rand D."/>
            <person name="Rasmussen M.D."/>
            <person name="Reed L.K."/>
            <person name="Reenan R."/>
            <person name="Reily A."/>
            <person name="Remington K.A."/>
            <person name="Rieger T.T."/>
            <person name="Ritchie M.G."/>
            <person name="Robin C."/>
            <person name="Rogers Y.H."/>
            <person name="Rohde C."/>
            <person name="Rozas J."/>
            <person name="Rubenfield M.J."/>
            <person name="Ruiz A."/>
            <person name="Russo S."/>
            <person name="Salzberg S.L."/>
            <person name="Sanchez-Gracia A."/>
            <person name="Saranga D.J."/>
            <person name="Sato H."/>
            <person name="Schaeffer S.W."/>
            <person name="Schatz M.C."/>
            <person name="Schlenke T."/>
            <person name="Schwartz R."/>
            <person name="Segarra C."/>
            <person name="Singh R.S."/>
            <person name="Sirot L."/>
            <person name="Sirota M."/>
            <person name="Sisneros N.B."/>
            <person name="Smith C.D."/>
            <person name="Smith T.F."/>
            <person name="Spieth J."/>
            <person name="Stage D.E."/>
            <person name="Stark A."/>
            <person name="Stephan W."/>
            <person name="Strausberg R.L."/>
            <person name="Strempel S."/>
            <person name="Sturgill D."/>
            <person name="Sutton G."/>
            <person name="Sutton G.G."/>
            <person name="Tao W."/>
            <person name="Teichmann S."/>
            <person name="Tobari Y.N."/>
            <person name="Tomimura Y."/>
            <person name="Tsolas J.M."/>
            <person name="Valente V.L."/>
            <person name="Venter E."/>
            <person name="Venter J.C."/>
            <person name="Vicario S."/>
            <person name="Vieira F.G."/>
            <person name="Vilella A.J."/>
            <person name="Villasante A."/>
            <person name="Walenz B."/>
            <person name="Wang J."/>
            <person name="Wasserman M."/>
            <person name="Watts T."/>
            <person name="Wilson D."/>
            <person name="Wilson R.K."/>
            <person name="Wing R.A."/>
            <person name="Wolfner M.F."/>
            <person name="Wong A."/>
            <person name="Wong G.K."/>
            <person name="Wu C.I."/>
            <person name="Wu G."/>
            <person name="Yamamoto D."/>
            <person name="Yang H.P."/>
            <person name="Yang S.P."/>
            <person name="Yorke J.A."/>
            <person name="Yoshida K."/>
            <person name="Zdobnov E."/>
            <person name="Zhang P."/>
            <person name="Zhang Y."/>
            <person name="Zimin A.V."/>
            <person name="Baldwin J."/>
            <person name="Abdouelleil A."/>
            <person name="Abdulkadir J."/>
            <person name="Abebe A."/>
            <person name="Abera B."/>
            <person name="Abreu J."/>
            <person name="Acer S.C."/>
            <person name="Aftuck L."/>
            <person name="Alexander A."/>
            <person name="An P."/>
            <person name="Anderson E."/>
            <person name="Anderson S."/>
            <person name="Arachi H."/>
            <person name="Azer M."/>
            <person name="Bachantsang P."/>
            <person name="Barry A."/>
            <person name="Bayul T."/>
            <person name="Berlin A."/>
            <person name="Bessette D."/>
            <person name="Bloom T."/>
            <person name="Blye J."/>
            <person name="Boguslavskiy L."/>
            <person name="Bonnet C."/>
            <person name="Boukhgalter B."/>
            <person name="Bourzgui I."/>
            <person name="Brown A."/>
            <person name="Cahill P."/>
            <person name="Channer S."/>
            <person name="Cheshatsang Y."/>
            <person name="Chuda L."/>
            <person name="Citroen M."/>
            <person name="Collymore A."/>
            <person name="Cooke P."/>
            <person name="Costello M."/>
            <person name="D'Aco K."/>
            <person name="Daza R."/>
            <person name="De Haan G."/>
            <person name="DeGray S."/>
            <person name="DeMaso C."/>
            <person name="Dhargay N."/>
            <person name="Dooley K."/>
            <person name="Dooley E."/>
            <person name="Doricent M."/>
            <person name="Dorje P."/>
            <person name="Dorjee K."/>
            <person name="Dupes A."/>
            <person name="Elong R."/>
            <person name="Falk J."/>
            <person name="Farina A."/>
            <person name="Faro S."/>
            <person name="Ferguson D."/>
            <person name="Fisher S."/>
            <person name="Foley C.D."/>
            <person name="Franke A."/>
            <person name="Friedrich D."/>
            <person name="Gadbois L."/>
            <person name="Gearin G."/>
            <person name="Gearin C.R."/>
            <person name="Giannoukos G."/>
            <person name="Goode T."/>
            <person name="Graham J."/>
            <person name="Grandbois E."/>
            <person name="Grewal S."/>
            <person name="Gyaltsen K."/>
            <person name="Hafez N."/>
            <person name="Hagos B."/>
            <person name="Hall J."/>
            <person name="Henson C."/>
            <person name="Hollinger A."/>
            <person name="Honan T."/>
            <person name="Huard M.D."/>
            <person name="Hughes L."/>
            <person name="Hurhula B."/>
            <person name="Husby M.E."/>
            <person name="Kamat A."/>
            <person name="Kanga B."/>
            <person name="Kashin S."/>
            <person name="Khazanovich D."/>
            <person name="Kisner P."/>
            <person name="Lance K."/>
            <person name="Lara M."/>
            <person name="Lee W."/>
            <person name="Lennon N."/>
            <person name="Letendre F."/>
            <person name="LeVine R."/>
            <person name="Lipovsky A."/>
            <person name="Liu X."/>
            <person name="Liu J."/>
            <person name="Liu S."/>
            <person name="Lokyitsang T."/>
            <person name="Lokyitsang Y."/>
            <person name="Lubonja R."/>
            <person name="Lui A."/>
            <person name="MacDonald P."/>
            <person name="Magnisalis V."/>
            <person name="Maru K."/>
            <person name="Matthews C."/>
            <person name="McCusker W."/>
            <person name="McDonough S."/>
            <person name="Mehta T."/>
            <person name="Meldrim J."/>
            <person name="Meneus L."/>
            <person name="Mihai O."/>
            <person name="Mihalev A."/>
            <person name="Mihova T."/>
            <person name="Mittelman R."/>
            <person name="Mlenga V."/>
            <person name="Montmayeur A."/>
            <person name="Mulrain L."/>
            <person name="Navidi A."/>
            <person name="Naylor J."/>
            <person name="Negash T."/>
            <person name="Nguyen T."/>
            <person name="Nguyen N."/>
            <person name="Nicol R."/>
            <person name="Norbu C."/>
            <person name="Norbu N."/>
            <person name="Novod N."/>
            <person name="O'Neill B."/>
            <person name="Osman S."/>
            <person name="Markiewicz E."/>
            <person name="Oyono O.L."/>
            <person name="Patti C."/>
            <person name="Phunkhang P."/>
            <person name="Pierre F."/>
            <person name="Priest M."/>
            <person name="Raghuraman S."/>
            <person name="Rege F."/>
            <person name="Reyes R."/>
            <person name="Rise C."/>
            <person name="Rogov P."/>
            <person name="Ross K."/>
            <person name="Ryan E."/>
            <person name="Settipalli S."/>
            <person name="Shea T."/>
            <person name="Sherpa N."/>
            <person name="Shi L."/>
            <person name="Shih D."/>
            <person name="Sparrow T."/>
            <person name="Spaulding J."/>
            <person name="Stalker J."/>
            <person name="Stange-Thomann N."/>
            <person name="Stavropoulos S."/>
            <person name="Stone C."/>
            <person name="Strader C."/>
            <person name="Tesfaye S."/>
            <person name="Thomson T."/>
            <person name="Thoulutsang Y."/>
            <person name="Thoulutsang D."/>
            <person name="Topham K."/>
            <person name="Topping I."/>
            <person name="Tsamla T."/>
            <person name="Vassiliev H."/>
            <person name="Vo A."/>
            <person name="Wangchuk T."/>
            <person name="Wangdi T."/>
            <person name="Weiand M."/>
            <person name="Wilkinson J."/>
            <person name="Wilson A."/>
            <person name="Yadav S."/>
            <person name="Young G."/>
            <person name="Yu Q."/>
            <person name="Zembek L."/>
            <person name="Zhong D."/>
            <person name="Zimmer A."/>
            <person name="Zwirko Z."/>
            <person name="Jaffe D.B."/>
            <person name="Alvarez P."/>
            <person name="Brockman W."/>
            <person name="Butler J."/>
            <person name="Chin C."/>
            <person name="Gnerre S."/>
            <person name="Grabherr M."/>
            <person name="Kleber M."/>
            <person name="Mauceli E."/>
            <person name="MacCallum I."/>
        </authorList>
    </citation>
    <scope>NUCLEOTIDE SEQUENCE [LARGE SCALE GENOMIC DNA]</scope>
    <source>
        <strain evidence="3">MSH-3 / Tucson 14011-0111.49</strain>
    </source>
</reference>
<proteinExistence type="predicted"/>
<dbReference type="EMBL" id="CH479190">
    <property type="protein sequence ID" value="EDW25842.1"/>
    <property type="molecule type" value="Genomic_DNA"/>
</dbReference>
<accession>B4GTH2</accession>
<gene>
    <name evidence="2" type="primary">Dper\GL14273</name>
    <name evidence="2" type="ORF">Dper_GL14273</name>
</gene>
<feature type="compositionally biased region" description="Polar residues" evidence="1">
    <location>
        <begin position="33"/>
        <end position="42"/>
    </location>
</feature>
<protein>
    <submittedName>
        <fullName evidence="2">GL14273</fullName>
    </submittedName>
</protein>
<organism evidence="3">
    <name type="scientific">Drosophila persimilis</name>
    <name type="common">Fruit fly</name>
    <dbReference type="NCBI Taxonomy" id="7234"/>
    <lineage>
        <taxon>Eukaryota</taxon>
        <taxon>Metazoa</taxon>
        <taxon>Ecdysozoa</taxon>
        <taxon>Arthropoda</taxon>
        <taxon>Hexapoda</taxon>
        <taxon>Insecta</taxon>
        <taxon>Pterygota</taxon>
        <taxon>Neoptera</taxon>
        <taxon>Endopterygota</taxon>
        <taxon>Diptera</taxon>
        <taxon>Brachycera</taxon>
        <taxon>Muscomorpha</taxon>
        <taxon>Ephydroidea</taxon>
        <taxon>Drosophilidae</taxon>
        <taxon>Drosophila</taxon>
        <taxon>Sophophora</taxon>
    </lineage>
</organism>
<dbReference type="HOGENOM" id="CLU_1697366_0_0_1"/>